<dbReference type="GO" id="GO:0000243">
    <property type="term" value="C:commitment complex"/>
    <property type="evidence" value="ECO:0007669"/>
    <property type="project" value="TreeGrafter"/>
</dbReference>
<evidence type="ECO:0000313" key="7">
    <source>
        <dbReference type="Proteomes" id="UP000094389"/>
    </source>
</evidence>
<evidence type="ECO:0008006" key="8">
    <source>
        <dbReference type="Google" id="ProtNLM"/>
    </source>
</evidence>
<dbReference type="GO" id="GO:0071004">
    <property type="term" value="C:U2-type prespliceosome"/>
    <property type="evidence" value="ECO:0007669"/>
    <property type="project" value="TreeGrafter"/>
</dbReference>
<dbReference type="GO" id="GO:0005685">
    <property type="term" value="C:U1 snRNP"/>
    <property type="evidence" value="ECO:0007669"/>
    <property type="project" value="TreeGrafter"/>
</dbReference>
<keyword evidence="7" id="KW-1185">Reference proteome</keyword>
<evidence type="ECO:0000256" key="5">
    <source>
        <dbReference type="ARBA" id="ARBA00023242"/>
    </source>
</evidence>
<sequence>MSSANGFVFVCCVLDGNVTARYDQPARRRMTLDEEWCEVSLSVANDPDNFASWEKLIEYSCKGLNKASSRDKIETFRTSYEQFLKKWSFCERYWINYAQLEWQLGNTDRCLLIYRRSLSLIPHSNLIWISYLKLLPLCELEYQNLLAVYREAELRIGLHYHSYEFWRLYLELEENHRGKSIYWFNLLKKIVEIPIYNYSYFFQLLFDEIENLNQDNILLMVTRDDLVKKLKLQHSLEELDLKRINYRDLKSKLKKIYTDAYITTQFKSFELYEYEKGVKLEFYSPQMAKSYQELDNWSRYLQFIVINGDDLQIRQLFHRALVPLCEYPDIWLQFAQYYISSQKIQDAKHVLYKSLLHLRGSNKSVVQLKLVKLELSHRNYLKARDILLYALGESPNNVELLLQLIHVEKYITTDPQQFNEFLVQLVTTQNDTDVALELFKQLPHQRTDAQLRAQLSTTLHDDARYWILTLDDMLITHDVSSVLELYNECVSNNSLHHRDKLVQWHAQHLTRFVPSDYRADCALALGIN</sequence>
<dbReference type="GeneID" id="30989422"/>
<evidence type="ECO:0000313" key="6">
    <source>
        <dbReference type="EMBL" id="ODV73653.1"/>
    </source>
</evidence>
<evidence type="ECO:0000256" key="2">
    <source>
        <dbReference type="ARBA" id="ARBA00022664"/>
    </source>
</evidence>
<dbReference type="GO" id="GO:0000395">
    <property type="term" value="P:mRNA 5'-splice site recognition"/>
    <property type="evidence" value="ECO:0007669"/>
    <property type="project" value="TreeGrafter"/>
</dbReference>
<accession>A0A1E4S2H2</accession>
<dbReference type="InterPro" id="IPR059164">
    <property type="entry name" value="HAT_PRP39_C"/>
</dbReference>
<comment type="subcellular location">
    <subcellularLocation>
        <location evidence="1">Nucleus</location>
    </subcellularLocation>
</comment>
<dbReference type="OMA" id="IELWISY"/>
<keyword evidence="4" id="KW-0508">mRNA splicing</keyword>
<keyword evidence="5" id="KW-0539">Nucleus</keyword>
<dbReference type="InterPro" id="IPR011990">
    <property type="entry name" value="TPR-like_helical_dom_sf"/>
</dbReference>
<dbReference type="PANTHER" id="PTHR17204">
    <property type="entry name" value="PRE-MRNA PROCESSING PROTEIN PRP39-RELATED"/>
    <property type="match status" value="1"/>
</dbReference>
<keyword evidence="2" id="KW-0507">mRNA processing</keyword>
<dbReference type="PANTHER" id="PTHR17204:SF23">
    <property type="entry name" value="U1 SMALL NUCLEAR RIBONUCLEOPROTEIN COMPONENT PRP42"/>
    <property type="match status" value="1"/>
</dbReference>
<name>A0A1E4S2H2_CYBJN</name>
<dbReference type="EMBL" id="KV453930">
    <property type="protein sequence ID" value="ODV73653.1"/>
    <property type="molecule type" value="Genomic_DNA"/>
</dbReference>
<dbReference type="Pfam" id="PF23241">
    <property type="entry name" value="HAT_PRP39_C"/>
    <property type="match status" value="1"/>
</dbReference>
<dbReference type="AlphaFoldDB" id="A0A1E4S2H2"/>
<dbReference type="Gene3D" id="1.25.40.10">
    <property type="entry name" value="Tetratricopeptide repeat domain"/>
    <property type="match status" value="2"/>
</dbReference>
<dbReference type="SMART" id="SM00386">
    <property type="entry name" value="HAT"/>
    <property type="match status" value="5"/>
</dbReference>
<evidence type="ECO:0000256" key="1">
    <source>
        <dbReference type="ARBA" id="ARBA00004123"/>
    </source>
</evidence>
<dbReference type="GO" id="GO:0030627">
    <property type="term" value="F:pre-mRNA 5'-splice site binding"/>
    <property type="evidence" value="ECO:0007669"/>
    <property type="project" value="TreeGrafter"/>
</dbReference>
<dbReference type="Proteomes" id="UP000094389">
    <property type="component" value="Unassembled WGS sequence"/>
</dbReference>
<evidence type="ECO:0000256" key="3">
    <source>
        <dbReference type="ARBA" id="ARBA00022737"/>
    </source>
</evidence>
<proteinExistence type="predicted"/>
<dbReference type="InterPro" id="IPR003107">
    <property type="entry name" value="HAT"/>
</dbReference>
<gene>
    <name evidence="6" type="ORF">CYBJADRAFT_167677</name>
</gene>
<dbReference type="STRING" id="983966.A0A1E4S2H2"/>
<evidence type="ECO:0000256" key="4">
    <source>
        <dbReference type="ARBA" id="ARBA00023187"/>
    </source>
</evidence>
<protein>
    <recommendedName>
        <fullName evidence="8">TPR-like protein</fullName>
    </recommendedName>
</protein>
<keyword evidence="3" id="KW-0677">Repeat</keyword>
<dbReference type="OrthoDB" id="10265668at2759"/>
<organism evidence="6 7">
    <name type="scientific">Cyberlindnera jadinii (strain ATCC 18201 / CBS 1600 / BCRC 20928 / JCM 3617 / NBRC 0987 / NRRL Y-1542)</name>
    <name type="common">Torula yeast</name>
    <name type="synonym">Candida utilis</name>
    <dbReference type="NCBI Taxonomy" id="983966"/>
    <lineage>
        <taxon>Eukaryota</taxon>
        <taxon>Fungi</taxon>
        <taxon>Dikarya</taxon>
        <taxon>Ascomycota</taxon>
        <taxon>Saccharomycotina</taxon>
        <taxon>Saccharomycetes</taxon>
        <taxon>Phaffomycetales</taxon>
        <taxon>Phaffomycetaceae</taxon>
        <taxon>Cyberlindnera</taxon>
    </lineage>
</organism>
<dbReference type="SUPFAM" id="SSF48452">
    <property type="entry name" value="TPR-like"/>
    <property type="match status" value="1"/>
</dbReference>
<reference evidence="6 7" key="1">
    <citation type="journal article" date="2016" name="Proc. Natl. Acad. Sci. U.S.A.">
        <title>Comparative genomics of biotechnologically important yeasts.</title>
        <authorList>
            <person name="Riley R."/>
            <person name="Haridas S."/>
            <person name="Wolfe K.H."/>
            <person name="Lopes M.R."/>
            <person name="Hittinger C.T."/>
            <person name="Goeker M."/>
            <person name="Salamov A.A."/>
            <person name="Wisecaver J.H."/>
            <person name="Long T.M."/>
            <person name="Calvey C.H."/>
            <person name="Aerts A.L."/>
            <person name="Barry K.W."/>
            <person name="Choi C."/>
            <person name="Clum A."/>
            <person name="Coughlan A.Y."/>
            <person name="Deshpande S."/>
            <person name="Douglass A.P."/>
            <person name="Hanson S.J."/>
            <person name="Klenk H.-P."/>
            <person name="LaButti K.M."/>
            <person name="Lapidus A."/>
            <person name="Lindquist E.A."/>
            <person name="Lipzen A.M."/>
            <person name="Meier-Kolthoff J.P."/>
            <person name="Ohm R.A."/>
            <person name="Otillar R.P."/>
            <person name="Pangilinan J.L."/>
            <person name="Peng Y."/>
            <person name="Rokas A."/>
            <person name="Rosa C.A."/>
            <person name="Scheuner C."/>
            <person name="Sibirny A.A."/>
            <person name="Slot J.C."/>
            <person name="Stielow J.B."/>
            <person name="Sun H."/>
            <person name="Kurtzman C.P."/>
            <person name="Blackwell M."/>
            <person name="Grigoriev I.V."/>
            <person name="Jeffries T.W."/>
        </authorList>
    </citation>
    <scope>NUCLEOTIDE SEQUENCE [LARGE SCALE GENOMIC DNA]</scope>
    <source>
        <strain evidence="7">ATCC 18201 / CBS 1600 / BCRC 20928 / JCM 3617 / NBRC 0987 / NRRL Y-1542</strain>
    </source>
</reference>
<dbReference type="RefSeq" id="XP_020070692.1">
    <property type="nucleotide sequence ID" value="XM_020215026.1"/>
</dbReference>
<dbReference type="Pfam" id="PF23240">
    <property type="entry name" value="HAT_PRP39_N"/>
    <property type="match status" value="1"/>
</dbReference>